<keyword evidence="2" id="KW-1185">Reference proteome</keyword>
<dbReference type="EMBL" id="PGOL01000286">
    <property type="protein sequence ID" value="PKI73148.1"/>
    <property type="molecule type" value="Genomic_DNA"/>
</dbReference>
<accession>A0A2I0KXF9</accession>
<protein>
    <submittedName>
        <fullName evidence="1">Uncharacterized protein</fullName>
    </submittedName>
</protein>
<dbReference type="AlphaFoldDB" id="A0A2I0KXF9"/>
<organism evidence="1 2">
    <name type="scientific">Punica granatum</name>
    <name type="common">Pomegranate</name>
    <dbReference type="NCBI Taxonomy" id="22663"/>
    <lineage>
        <taxon>Eukaryota</taxon>
        <taxon>Viridiplantae</taxon>
        <taxon>Streptophyta</taxon>
        <taxon>Embryophyta</taxon>
        <taxon>Tracheophyta</taxon>
        <taxon>Spermatophyta</taxon>
        <taxon>Magnoliopsida</taxon>
        <taxon>eudicotyledons</taxon>
        <taxon>Gunneridae</taxon>
        <taxon>Pentapetalae</taxon>
        <taxon>rosids</taxon>
        <taxon>malvids</taxon>
        <taxon>Myrtales</taxon>
        <taxon>Lythraceae</taxon>
        <taxon>Punica</taxon>
    </lineage>
</organism>
<evidence type="ECO:0000313" key="1">
    <source>
        <dbReference type="EMBL" id="PKI73148.1"/>
    </source>
</evidence>
<sequence length="277" mass="31248">MQTQDMLSEADNFALVICNEQNRLSGLIWTRSISPRKVIILGSFNSFSHVYRQFDVQFEPRTSNTQPIETRAFSRFLLLGRGTHGHLRGSVRSQEPLTLPQNSIGSLRGDVRPYWCQTGPKFQTCSVFRDLCRAVQVDSITLGPNYHHSHFRGSVKSQDPLTLPQNSIGSLRGDVRPDLCQSGLFSFQPGLLRLFGSVQGQNSPNPTQQRSNPTFCSPISYLGISWEEHPDPGKAKSSWLTLHERWPNVLLLLSGKERSSWPDPSSIPEFPRVFLRA</sequence>
<evidence type="ECO:0000313" key="2">
    <source>
        <dbReference type="Proteomes" id="UP000233551"/>
    </source>
</evidence>
<gene>
    <name evidence="1" type="ORF">CRG98_006459</name>
</gene>
<comment type="caution">
    <text evidence="1">The sequence shown here is derived from an EMBL/GenBank/DDBJ whole genome shotgun (WGS) entry which is preliminary data.</text>
</comment>
<dbReference type="Proteomes" id="UP000233551">
    <property type="component" value="Unassembled WGS sequence"/>
</dbReference>
<proteinExistence type="predicted"/>
<name>A0A2I0KXF9_PUNGR</name>
<reference evidence="1 2" key="1">
    <citation type="submission" date="2017-11" db="EMBL/GenBank/DDBJ databases">
        <title>De-novo sequencing of pomegranate (Punica granatum L.) genome.</title>
        <authorList>
            <person name="Akparov Z."/>
            <person name="Amiraslanov A."/>
            <person name="Hajiyeva S."/>
            <person name="Abbasov M."/>
            <person name="Kaur K."/>
            <person name="Hamwieh A."/>
            <person name="Solovyev V."/>
            <person name="Salamov A."/>
            <person name="Braich B."/>
            <person name="Kosarev P."/>
            <person name="Mahmoud A."/>
            <person name="Hajiyev E."/>
            <person name="Babayeva S."/>
            <person name="Izzatullayeva V."/>
            <person name="Mammadov A."/>
            <person name="Mammadov A."/>
            <person name="Sharifova S."/>
            <person name="Ojaghi J."/>
            <person name="Eynullazada K."/>
            <person name="Bayramov B."/>
            <person name="Abdulazimova A."/>
            <person name="Shahmuradov I."/>
        </authorList>
    </citation>
    <scope>NUCLEOTIDE SEQUENCE [LARGE SCALE GENOMIC DNA]</scope>
    <source>
        <strain evidence="2">cv. AG2017</strain>
        <tissue evidence="1">Leaf</tissue>
    </source>
</reference>